<keyword evidence="1" id="KW-1133">Transmembrane helix</keyword>
<keyword evidence="1" id="KW-0472">Membrane</keyword>
<keyword evidence="3" id="KW-1185">Reference proteome</keyword>
<proteinExistence type="predicted"/>
<sequence length="124" mass="13226">MFALSAVLTSLLLLEVVPSALAALTRFGPGVERLDSLTRLGLREGRAAWVVPAAGVLHTLTTVALLVGIWHPVWGVAGAAAEALFFGWVLTRQVRFGDRGKALFAYGLFTSWSVLVLLVAAVRL</sequence>
<reference evidence="2 3" key="1">
    <citation type="submission" date="2021-08" db="EMBL/GenBank/DDBJ databases">
        <title>WGS of actinomycetes from Thailand.</title>
        <authorList>
            <person name="Thawai C."/>
        </authorList>
    </citation>
    <scope>NUCLEOTIDE SEQUENCE [LARGE SCALE GENOMIC DNA]</scope>
    <source>
        <strain evidence="2 3">PLK6-54</strain>
    </source>
</reference>
<keyword evidence="1" id="KW-0812">Transmembrane</keyword>
<evidence type="ECO:0000313" key="2">
    <source>
        <dbReference type="EMBL" id="MBY8877864.1"/>
    </source>
</evidence>
<dbReference type="RefSeq" id="WP_222962022.1">
    <property type="nucleotide sequence ID" value="NZ_JAINZZ010000008.1"/>
</dbReference>
<dbReference type="Proteomes" id="UP000778578">
    <property type="component" value="Unassembled WGS sequence"/>
</dbReference>
<accession>A0ABS7Q576</accession>
<evidence type="ECO:0000256" key="1">
    <source>
        <dbReference type="SAM" id="Phobius"/>
    </source>
</evidence>
<gene>
    <name evidence="2" type="ORF">K7862_09525</name>
</gene>
<evidence type="ECO:0008006" key="4">
    <source>
        <dbReference type="Google" id="ProtNLM"/>
    </source>
</evidence>
<feature type="transmembrane region" description="Helical" evidence="1">
    <location>
        <begin position="103"/>
        <end position="122"/>
    </location>
</feature>
<feature type="transmembrane region" description="Helical" evidence="1">
    <location>
        <begin position="46"/>
        <end position="66"/>
    </location>
</feature>
<comment type="caution">
    <text evidence="2">The sequence shown here is derived from an EMBL/GenBank/DDBJ whole genome shotgun (WGS) entry which is preliminary data.</text>
</comment>
<name>A0ABS7Q576_9ACTN</name>
<dbReference type="EMBL" id="JAINZZ010000008">
    <property type="protein sequence ID" value="MBY8877864.1"/>
    <property type="molecule type" value="Genomic_DNA"/>
</dbReference>
<organism evidence="2 3">
    <name type="scientific">Actinacidiphila acidipaludis</name>
    <dbReference type="NCBI Taxonomy" id="2873382"/>
    <lineage>
        <taxon>Bacteria</taxon>
        <taxon>Bacillati</taxon>
        <taxon>Actinomycetota</taxon>
        <taxon>Actinomycetes</taxon>
        <taxon>Kitasatosporales</taxon>
        <taxon>Streptomycetaceae</taxon>
        <taxon>Actinacidiphila</taxon>
    </lineage>
</organism>
<evidence type="ECO:0000313" key="3">
    <source>
        <dbReference type="Proteomes" id="UP000778578"/>
    </source>
</evidence>
<feature type="transmembrane region" description="Helical" evidence="1">
    <location>
        <begin position="73"/>
        <end position="91"/>
    </location>
</feature>
<protein>
    <recommendedName>
        <fullName evidence="4">MAPEG family protein</fullName>
    </recommendedName>
</protein>